<evidence type="ECO:0000313" key="2">
    <source>
        <dbReference type="Proteomes" id="UP001140096"/>
    </source>
</evidence>
<sequence>MLTTVRGALTILSALGRRRQFSTPSSRIHTPSTAELCSVFDAQASYAAVTGRSVISVTGADASTFLQGMQCNDMARASVGGMFTGFLAPQGRMVADAFVYTVADGFLVEVDKRVSERVLKALQFYRLRAKVTIRDMSAEHTIWSVWGPATPGITAAGAAAGTEDRRAPQMGQRLVMPVDRKPSLPAQFEERSHCEAKMRRILKGVAEGADDFVPGVAVPLECNLDYMGGVHFSKGCYVGQELTIRTHHRGIVRKRLLPLLLGPATSPVCADLDASLIDPTADGHVTCVRADDAPRPRRPQAPGRLGSMAGNAALALLRLDDVAAYENGDVTFEVEAADGSRISAAPWTLKPKSATATAAAAPTEGTEEKHHKYRCRDLKRQLDELEEYNELLAVKLVRSQKRLRRMKIERNILLERFERTHHDRIDGSASNSDSDAPLRDTFPRPMASDSEPAVVLRSISPAMAATPTARGRRKGAQHNKAAHNPPSSSASTPLLPPIDATTPSHTSTGRKPRSDKDPNAPKRPANAFVLYCQDERPSIKSAGTDLTSGDLTRALALTWKGLPQDEKQKYYDLYEREMGRYNQEFARYKSTLHLGAQSAISEASTVVATSFADASSRDGDMDVDIHAAMDDDDGSGNPPDDVTLHSTATAKEYEDAAVVKSVSTELPSLDRPESPHPSLPPVNGTHTPMSHNSASPPASSPPLPPPMHSPSQTNNGLAQAFSANVSGQV</sequence>
<dbReference type="EMBL" id="JANBUP010000782">
    <property type="protein sequence ID" value="KAJ2810178.1"/>
    <property type="molecule type" value="Genomic_DNA"/>
</dbReference>
<name>A0ACC1LKH8_9FUNG</name>
<comment type="caution">
    <text evidence="1">The sequence shown here is derived from an EMBL/GenBank/DDBJ whole genome shotgun (WGS) entry which is preliminary data.</text>
</comment>
<organism evidence="1 2">
    <name type="scientific">Coemansia furcata</name>
    <dbReference type="NCBI Taxonomy" id="417177"/>
    <lineage>
        <taxon>Eukaryota</taxon>
        <taxon>Fungi</taxon>
        <taxon>Fungi incertae sedis</taxon>
        <taxon>Zoopagomycota</taxon>
        <taxon>Kickxellomycotina</taxon>
        <taxon>Kickxellomycetes</taxon>
        <taxon>Kickxellales</taxon>
        <taxon>Kickxellaceae</taxon>
        <taxon>Coemansia</taxon>
    </lineage>
</organism>
<gene>
    <name evidence="1" type="primary">CAF17</name>
    <name evidence="1" type="ORF">H4S07_002820</name>
</gene>
<accession>A0ACC1LKH8</accession>
<evidence type="ECO:0000313" key="1">
    <source>
        <dbReference type="EMBL" id="KAJ2810178.1"/>
    </source>
</evidence>
<protein>
    <submittedName>
        <fullName evidence="1">Ccr4 associated factor</fullName>
    </submittedName>
</protein>
<dbReference type="Proteomes" id="UP001140096">
    <property type="component" value="Unassembled WGS sequence"/>
</dbReference>
<keyword evidence="2" id="KW-1185">Reference proteome</keyword>
<proteinExistence type="predicted"/>
<reference evidence="1" key="1">
    <citation type="submission" date="2022-07" db="EMBL/GenBank/DDBJ databases">
        <title>Phylogenomic reconstructions and comparative analyses of Kickxellomycotina fungi.</title>
        <authorList>
            <person name="Reynolds N.K."/>
            <person name="Stajich J.E."/>
            <person name="Barry K."/>
            <person name="Grigoriev I.V."/>
            <person name="Crous P."/>
            <person name="Smith M.E."/>
        </authorList>
    </citation>
    <scope>NUCLEOTIDE SEQUENCE</scope>
    <source>
        <strain evidence="1">CBS 102833</strain>
    </source>
</reference>